<protein>
    <submittedName>
        <fullName evidence="2">Uncharacterized protein</fullName>
    </submittedName>
</protein>
<dbReference type="InterPro" id="IPR058714">
    <property type="entry name" value="LpqS"/>
</dbReference>
<keyword evidence="1" id="KW-1133">Transmembrane helix</keyword>
<sequence length="133" mass="13957">MNLWVRVRRISVALVMAVLLIAPILDCTLHLAGEHSPIAAPAAGSAYAGHLHGVSAHFDHCDQHMIHCIEKSVLPSGSGTVQQLLWMVLIGSVTVAAIALVFAVARGIRGPPGGGLPVLNGQAVLTNFCISRR</sequence>
<dbReference type="Pfam" id="PF26327">
    <property type="entry name" value="LpqS"/>
    <property type="match status" value="1"/>
</dbReference>
<reference evidence="2 3" key="1">
    <citation type="submission" date="2020-04" db="EMBL/GenBank/DDBJ databases">
        <title>MicrobeNet Type strains.</title>
        <authorList>
            <person name="Nicholson A.C."/>
        </authorList>
    </citation>
    <scope>NUCLEOTIDE SEQUENCE [LARGE SCALE GENOMIC DNA]</scope>
    <source>
        <strain evidence="2 3">DSM 45078</strain>
    </source>
</reference>
<feature type="transmembrane region" description="Helical" evidence="1">
    <location>
        <begin position="12"/>
        <end position="32"/>
    </location>
</feature>
<keyword evidence="1" id="KW-0812">Transmembrane</keyword>
<keyword evidence="1" id="KW-0472">Membrane</keyword>
<evidence type="ECO:0000313" key="2">
    <source>
        <dbReference type="EMBL" id="NKY36380.1"/>
    </source>
</evidence>
<dbReference type="EMBL" id="JAAXOO010000006">
    <property type="protein sequence ID" value="NKY36380.1"/>
    <property type="molecule type" value="Genomic_DNA"/>
</dbReference>
<gene>
    <name evidence="2" type="ORF">HGA13_25410</name>
</gene>
<evidence type="ECO:0000313" key="3">
    <source>
        <dbReference type="Proteomes" id="UP000565715"/>
    </source>
</evidence>
<dbReference type="AlphaFoldDB" id="A0A846XNY0"/>
<feature type="transmembrane region" description="Helical" evidence="1">
    <location>
        <begin position="84"/>
        <end position="105"/>
    </location>
</feature>
<organism evidence="2 3">
    <name type="scientific">Nocardia speluncae</name>
    <dbReference type="NCBI Taxonomy" id="419477"/>
    <lineage>
        <taxon>Bacteria</taxon>
        <taxon>Bacillati</taxon>
        <taxon>Actinomycetota</taxon>
        <taxon>Actinomycetes</taxon>
        <taxon>Mycobacteriales</taxon>
        <taxon>Nocardiaceae</taxon>
        <taxon>Nocardia</taxon>
    </lineage>
</organism>
<proteinExistence type="predicted"/>
<dbReference type="RefSeq" id="WP_068044674.1">
    <property type="nucleotide sequence ID" value="NZ_JAAXOO010000006.1"/>
</dbReference>
<name>A0A846XNY0_9NOCA</name>
<evidence type="ECO:0000256" key="1">
    <source>
        <dbReference type="SAM" id="Phobius"/>
    </source>
</evidence>
<comment type="caution">
    <text evidence="2">The sequence shown here is derived from an EMBL/GenBank/DDBJ whole genome shotgun (WGS) entry which is preliminary data.</text>
</comment>
<dbReference type="Proteomes" id="UP000565715">
    <property type="component" value="Unassembled WGS sequence"/>
</dbReference>
<keyword evidence="3" id="KW-1185">Reference proteome</keyword>
<accession>A0A846XNY0</accession>